<dbReference type="EMBL" id="NVQC01000023">
    <property type="protein sequence ID" value="PTL35425.1"/>
    <property type="molecule type" value="Genomic_DNA"/>
</dbReference>
<comment type="function">
    <text evidence="13 15">Part of a heterotetrameric complex that catalyzes the two-step biosynthesis of anthranilate, an intermediate in the biosynthesis of L-tryptophan. In the first step, the glutamine-binding beta subunit (TrpG) of anthranilate synthase (AS) provides the glutamine amidotransferase activity which generates ammonia as a substrate that, along with chorismate, is used in the second step, catalyzed by the large alpha subunit of AS (TrpE) to produce anthranilate. In the absence of TrpG, TrpE can synthesize anthranilate directly from chorismate and high concentrations of ammonia.</text>
</comment>
<dbReference type="InterPro" id="IPR006805">
    <property type="entry name" value="Anth_synth_I_N"/>
</dbReference>
<keyword evidence="10 15" id="KW-0460">Magnesium</keyword>
<evidence type="ECO:0000256" key="8">
    <source>
        <dbReference type="ARBA" id="ARBA00022723"/>
    </source>
</evidence>
<keyword evidence="7 15" id="KW-0028">Amino-acid biosynthesis</keyword>
<accession>A0A2T4TWE5</accession>
<dbReference type="PANTHER" id="PTHR11236:SF48">
    <property type="entry name" value="ISOCHORISMATE SYNTHASE MENF"/>
    <property type="match status" value="1"/>
</dbReference>
<evidence type="ECO:0000313" key="19">
    <source>
        <dbReference type="Proteomes" id="UP000241436"/>
    </source>
</evidence>
<dbReference type="Pfam" id="PF04715">
    <property type="entry name" value="Anth_synt_I_N"/>
    <property type="match status" value="1"/>
</dbReference>
<comment type="subunit">
    <text evidence="4 15">Heterotetramer consisting of two non-identical subunits: a beta subunit (TrpG) and a large alpha subunit (TrpE).</text>
</comment>
<dbReference type="RefSeq" id="WP_107562863.1">
    <property type="nucleotide sequence ID" value="NZ_NVQC01000023.1"/>
</dbReference>
<evidence type="ECO:0000256" key="9">
    <source>
        <dbReference type="ARBA" id="ARBA00022822"/>
    </source>
</evidence>
<dbReference type="PRINTS" id="PR00095">
    <property type="entry name" value="ANTSNTHASEI"/>
</dbReference>
<reference evidence="19" key="2">
    <citation type="journal article" date="2018" name="Environ. Microbiol.">
        <title>Bloom of a denitrifying methanotroph, 'Candidatus Methylomirabilis limnetica', in a deep stratified lake.</title>
        <authorList>
            <person name="Graf J.S."/>
            <person name="Mayr M.J."/>
            <person name="Marchant H.K."/>
            <person name="Tienken D."/>
            <person name="Hach P.F."/>
            <person name="Brand A."/>
            <person name="Schubert C.J."/>
            <person name="Kuypers M.M."/>
            <person name="Milucka J."/>
        </authorList>
    </citation>
    <scope>NUCLEOTIDE SEQUENCE [LARGE SCALE GENOMIC DNA]</scope>
    <source>
        <strain evidence="19">Zug</strain>
    </source>
</reference>
<comment type="pathway">
    <text evidence="2 15">Amino-acid biosynthesis; L-tryptophan biosynthesis; L-tryptophan from chorismate: step 1/5.</text>
</comment>
<evidence type="ECO:0000256" key="1">
    <source>
        <dbReference type="ARBA" id="ARBA00001946"/>
    </source>
</evidence>
<dbReference type="InterPro" id="IPR019999">
    <property type="entry name" value="Anth_synth_I-like"/>
</dbReference>
<dbReference type="PANTHER" id="PTHR11236">
    <property type="entry name" value="AMINOBENZOATE/ANTHRANILATE SYNTHASE"/>
    <property type="match status" value="1"/>
</dbReference>
<evidence type="ECO:0000256" key="6">
    <source>
        <dbReference type="ARBA" id="ARBA00020653"/>
    </source>
</evidence>
<feature type="domain" description="Anthranilate synthase component I N-terminal" evidence="17">
    <location>
        <begin position="28"/>
        <end position="167"/>
    </location>
</feature>
<feature type="domain" description="Chorismate-utilising enzyme C-terminal" evidence="16">
    <location>
        <begin position="226"/>
        <end position="479"/>
    </location>
</feature>
<evidence type="ECO:0000313" key="18">
    <source>
        <dbReference type="EMBL" id="PTL35425.1"/>
    </source>
</evidence>
<dbReference type="EC" id="4.1.3.27" evidence="5 15"/>
<gene>
    <name evidence="15 18" type="primary">trpE</name>
    <name evidence="18" type="ORF">CLG94_09125</name>
</gene>
<evidence type="ECO:0000256" key="13">
    <source>
        <dbReference type="ARBA" id="ARBA00025634"/>
    </source>
</evidence>
<evidence type="ECO:0000259" key="17">
    <source>
        <dbReference type="Pfam" id="PF04715"/>
    </source>
</evidence>
<dbReference type="OrthoDB" id="9803598at2"/>
<dbReference type="NCBIfam" id="TIGR00564">
    <property type="entry name" value="trpE_most"/>
    <property type="match status" value="1"/>
</dbReference>
<keyword evidence="11 15" id="KW-0057">Aromatic amino acid biosynthesis</keyword>
<evidence type="ECO:0000256" key="2">
    <source>
        <dbReference type="ARBA" id="ARBA00004873"/>
    </source>
</evidence>
<evidence type="ECO:0000256" key="3">
    <source>
        <dbReference type="ARBA" id="ARBA00009562"/>
    </source>
</evidence>
<dbReference type="GO" id="GO:0004049">
    <property type="term" value="F:anthranilate synthase activity"/>
    <property type="evidence" value="ECO:0007669"/>
    <property type="project" value="UniProtKB-EC"/>
</dbReference>
<keyword evidence="9 15" id="KW-0822">Tryptophan biosynthesis</keyword>
<reference evidence="18 19" key="1">
    <citation type="submission" date="2017-09" db="EMBL/GenBank/DDBJ databases">
        <title>Bloom of a denitrifying methanotroph, Candidatus Methylomirabilis limnetica, in a deep stratified lake.</title>
        <authorList>
            <person name="Graf J.S."/>
            <person name="Marchant H.K."/>
            <person name="Tienken D."/>
            <person name="Hach P.F."/>
            <person name="Brand A."/>
            <person name="Schubert C.J."/>
            <person name="Kuypers M.M."/>
            <person name="Milucka J."/>
        </authorList>
    </citation>
    <scope>NUCLEOTIDE SEQUENCE [LARGE SCALE GENOMIC DNA]</scope>
    <source>
        <strain evidence="18 19">Zug</strain>
    </source>
</reference>
<dbReference type="UniPathway" id="UPA00035">
    <property type="reaction ID" value="UER00040"/>
</dbReference>
<dbReference type="InterPro" id="IPR005801">
    <property type="entry name" value="ADC_synthase"/>
</dbReference>
<dbReference type="AlphaFoldDB" id="A0A2T4TWE5"/>
<evidence type="ECO:0000256" key="5">
    <source>
        <dbReference type="ARBA" id="ARBA00012266"/>
    </source>
</evidence>
<keyword evidence="12 15" id="KW-0456">Lyase</keyword>
<evidence type="ECO:0000259" key="16">
    <source>
        <dbReference type="Pfam" id="PF00425"/>
    </source>
</evidence>
<keyword evidence="8 15" id="KW-0479">Metal-binding</keyword>
<dbReference type="SUPFAM" id="SSF56322">
    <property type="entry name" value="ADC synthase"/>
    <property type="match status" value="1"/>
</dbReference>
<comment type="similarity">
    <text evidence="3 15">Belongs to the anthranilate synthase component I family.</text>
</comment>
<dbReference type="Gene3D" id="3.60.120.10">
    <property type="entry name" value="Anthranilate synthase"/>
    <property type="match status" value="1"/>
</dbReference>
<evidence type="ECO:0000256" key="15">
    <source>
        <dbReference type="RuleBase" id="RU364045"/>
    </source>
</evidence>
<evidence type="ECO:0000256" key="4">
    <source>
        <dbReference type="ARBA" id="ARBA00011575"/>
    </source>
</evidence>
<dbReference type="Pfam" id="PF00425">
    <property type="entry name" value="Chorismate_bind"/>
    <property type="match status" value="1"/>
</dbReference>
<name>A0A2T4TWE5_9BACT</name>
<organism evidence="18 19">
    <name type="scientific">Candidatus Methylomirabilis limnetica</name>
    <dbReference type="NCBI Taxonomy" id="2033718"/>
    <lineage>
        <taxon>Bacteria</taxon>
        <taxon>Candidatus Methylomirabilota</taxon>
        <taxon>Candidatus Methylomirabilia</taxon>
        <taxon>Candidatus Methylomirabilales</taxon>
        <taxon>Candidatus Methylomirabilaceae</taxon>
        <taxon>Candidatus Methylomirabilis</taxon>
    </lineage>
</organism>
<keyword evidence="19" id="KW-1185">Reference proteome</keyword>
<dbReference type="Proteomes" id="UP000241436">
    <property type="component" value="Unassembled WGS sequence"/>
</dbReference>
<comment type="catalytic activity">
    <reaction evidence="14 15">
        <text>chorismate + L-glutamine = anthranilate + pyruvate + L-glutamate + H(+)</text>
        <dbReference type="Rhea" id="RHEA:21732"/>
        <dbReference type="ChEBI" id="CHEBI:15361"/>
        <dbReference type="ChEBI" id="CHEBI:15378"/>
        <dbReference type="ChEBI" id="CHEBI:16567"/>
        <dbReference type="ChEBI" id="CHEBI:29748"/>
        <dbReference type="ChEBI" id="CHEBI:29985"/>
        <dbReference type="ChEBI" id="CHEBI:58359"/>
        <dbReference type="EC" id="4.1.3.27"/>
    </reaction>
</comment>
<proteinExistence type="inferred from homology"/>
<evidence type="ECO:0000256" key="7">
    <source>
        <dbReference type="ARBA" id="ARBA00022605"/>
    </source>
</evidence>
<evidence type="ECO:0000256" key="11">
    <source>
        <dbReference type="ARBA" id="ARBA00023141"/>
    </source>
</evidence>
<comment type="caution">
    <text evidence="18">The sequence shown here is derived from an EMBL/GenBank/DDBJ whole genome shotgun (WGS) entry which is preliminary data.</text>
</comment>
<evidence type="ECO:0000256" key="10">
    <source>
        <dbReference type="ARBA" id="ARBA00022842"/>
    </source>
</evidence>
<protein>
    <recommendedName>
        <fullName evidence="6 15">Anthranilate synthase component 1</fullName>
        <ecNumber evidence="5 15">4.1.3.27</ecNumber>
    </recommendedName>
</protein>
<dbReference type="GO" id="GO:0000162">
    <property type="term" value="P:L-tryptophan biosynthetic process"/>
    <property type="evidence" value="ECO:0007669"/>
    <property type="project" value="UniProtKB-UniPathway"/>
</dbReference>
<dbReference type="InterPro" id="IPR015890">
    <property type="entry name" value="Chorismate_C"/>
</dbReference>
<dbReference type="GO" id="GO:0046872">
    <property type="term" value="F:metal ion binding"/>
    <property type="evidence" value="ECO:0007669"/>
    <property type="project" value="UniProtKB-KW"/>
</dbReference>
<evidence type="ECO:0000256" key="12">
    <source>
        <dbReference type="ARBA" id="ARBA00023239"/>
    </source>
</evidence>
<dbReference type="InterPro" id="IPR005256">
    <property type="entry name" value="Anth_synth_I_PabB"/>
</dbReference>
<evidence type="ECO:0000256" key="14">
    <source>
        <dbReference type="ARBA" id="ARBA00047683"/>
    </source>
</evidence>
<sequence length="501" mass="55343">MLHPSFDDFSRKAEDGNLIPVYREILADMDTPVSAFRKIDRGEYAFLLESVEGGEKWGRYSFLSSSPGLIFKAKGSTVEVITEAGIESHAIEKDVLEPLKAILARYRPVRTDGLPRFYGGMVGFLAYDVVRQFERLPAMTKDDLDLPDALFLLPDTLLIFDNVSHRIKVVSNVLVPEANPRRLREAYDDAARKIDAVVEALRRPLDVRHTEGRGAGELQLGSTMSRAEFIQAVQRAKEYVRAGDVVQAVISQRLSTKTSADPFDVYRALRIINPSPYMYYLRLGDFQVVGSSPEVLVRLEEGRIDLRPIAGTRPRGQSDAEDLALEQELLADPKERAEHIMLVDLGRNDVGRVAEVGSVTVSELMTVERYSHVMHIVSNVKGMLAEGCDAFDLLRACFPAGTVTGAPKIRAMEIIEELEPVRRGPYAGAVGYFGFSGNMDTCITIRTVVITDGTAHVQVGAGIVADSDPEREYEETMNKAKGMLKAIEMAESGDLWIGCAG</sequence>
<comment type="cofactor">
    <cofactor evidence="1 15">
        <name>Mg(2+)</name>
        <dbReference type="ChEBI" id="CHEBI:18420"/>
    </cofactor>
</comment>